<accession>A0A1S2VDL6</accession>
<evidence type="ECO:0000313" key="2">
    <source>
        <dbReference type="Proteomes" id="UP000181790"/>
    </source>
</evidence>
<sequence length="142" mass="16763">MNLELHLYPAERLALAEFLKRHLQYIYVTETRKLTIEVLVLQEYVQQRSAWNLESWHRKRHNKRFRFKIRLVVAKVLHQLMQRVPLSVAEQSFLNQLDIALVNLGNRPLSVYQVILSQLPAIVKSQLQDDISRQDPPVGLDQ</sequence>
<evidence type="ECO:0000313" key="1">
    <source>
        <dbReference type="EMBL" id="OIN56803.1"/>
    </source>
</evidence>
<proteinExistence type="predicted"/>
<dbReference type="RefSeq" id="WP_071505529.1">
    <property type="nucleotide sequence ID" value="NZ_MORL01000018.1"/>
</dbReference>
<keyword evidence="2" id="KW-1185">Reference proteome</keyword>
<organism evidence="1 2">
    <name type="scientific">Arsenicibacter rosenii</name>
    <dbReference type="NCBI Taxonomy" id="1750698"/>
    <lineage>
        <taxon>Bacteria</taxon>
        <taxon>Pseudomonadati</taxon>
        <taxon>Bacteroidota</taxon>
        <taxon>Cytophagia</taxon>
        <taxon>Cytophagales</taxon>
        <taxon>Spirosomataceae</taxon>
        <taxon>Arsenicibacter</taxon>
    </lineage>
</organism>
<gene>
    <name evidence="1" type="ORF">BLX24_22775</name>
</gene>
<dbReference type="EMBL" id="MORL01000018">
    <property type="protein sequence ID" value="OIN56803.1"/>
    <property type="molecule type" value="Genomic_DNA"/>
</dbReference>
<reference evidence="1 2" key="1">
    <citation type="submission" date="2016-10" db="EMBL/GenBank/DDBJ databases">
        <title>Arsenicibacter rosenii gen. nov., sp. nov., an efficient arsenic-methylating bacterium isolated from an arsenic-contaminated paddy soil.</title>
        <authorList>
            <person name="Huang K."/>
        </authorList>
    </citation>
    <scope>NUCLEOTIDE SEQUENCE [LARGE SCALE GENOMIC DNA]</scope>
    <source>
        <strain evidence="1 2">SM-1</strain>
    </source>
</reference>
<protein>
    <submittedName>
        <fullName evidence="1">Uncharacterized protein</fullName>
    </submittedName>
</protein>
<dbReference type="AlphaFoldDB" id="A0A1S2VDL6"/>
<comment type="caution">
    <text evidence="1">The sequence shown here is derived from an EMBL/GenBank/DDBJ whole genome shotgun (WGS) entry which is preliminary data.</text>
</comment>
<dbReference type="Proteomes" id="UP000181790">
    <property type="component" value="Unassembled WGS sequence"/>
</dbReference>
<name>A0A1S2VDL6_9BACT</name>